<protein>
    <recommendedName>
        <fullName evidence="2">N-acetyltransferase domain-containing protein</fullName>
    </recommendedName>
</protein>
<gene>
    <name evidence="3" type="ORF">HYH03_000627</name>
</gene>
<dbReference type="Gene3D" id="3.40.630.30">
    <property type="match status" value="1"/>
</dbReference>
<dbReference type="PANTHER" id="PTHR47443">
    <property type="entry name" value="ACYL-COA N-ACYLTRANSFERASES (NAT) SUPERFAMILY PROTEIN"/>
    <property type="match status" value="1"/>
</dbReference>
<sequence>MSASPLPALRVRTGLARLGRGPRAVVASTRPQATSVQAYATSASNGSLLSRAWRRSRSRTAIGCTAAVEEASASASSTVSASTSAPVDAPPAVSGAFPTRRGRVWVRPYVNSDYQAIVDVQTDSFHNANPVPFLHEFTLKNFRAEVVDALRQKIKHCDPYTFMLLVAEELAPGDDGASSSTSSGAGGASVEGSTSGEDDGSGAASGSGRRLVGVVEVSIMDEKPVLRQLPSNRLEYAYVSSMCVAGAMRRQGVAQALMAAAEEQARLWRQSNLALHVYKDNAPAVQLYNGCGMRVLGEDPGWKVLFGDRVRLLMYKNLPLPEEGRAAEGEAQPVEEQPLS</sequence>
<evidence type="ECO:0000313" key="4">
    <source>
        <dbReference type="Proteomes" id="UP000612055"/>
    </source>
</evidence>
<dbReference type="EMBL" id="JAEHOE010000001">
    <property type="protein sequence ID" value="KAG2502139.1"/>
    <property type="molecule type" value="Genomic_DNA"/>
</dbReference>
<organism evidence="3 4">
    <name type="scientific">Edaphochlamys debaryana</name>
    <dbReference type="NCBI Taxonomy" id="47281"/>
    <lineage>
        <taxon>Eukaryota</taxon>
        <taxon>Viridiplantae</taxon>
        <taxon>Chlorophyta</taxon>
        <taxon>core chlorophytes</taxon>
        <taxon>Chlorophyceae</taxon>
        <taxon>CS clade</taxon>
        <taxon>Chlamydomonadales</taxon>
        <taxon>Chlamydomonadales incertae sedis</taxon>
        <taxon>Edaphochlamys</taxon>
    </lineage>
</organism>
<dbReference type="PANTHER" id="PTHR47443:SF3">
    <property type="entry name" value="GCN5-RELATED N-ACETYLTRANSFERASE 4, CHLOROPLASTIC"/>
    <property type="match status" value="1"/>
</dbReference>
<dbReference type="PROSITE" id="PS51186">
    <property type="entry name" value="GNAT"/>
    <property type="match status" value="1"/>
</dbReference>
<feature type="domain" description="N-acetyltransferase" evidence="2">
    <location>
        <begin position="137"/>
        <end position="319"/>
    </location>
</feature>
<reference evidence="3" key="1">
    <citation type="journal article" date="2020" name="bioRxiv">
        <title>Comparative genomics of Chlamydomonas.</title>
        <authorList>
            <person name="Craig R.J."/>
            <person name="Hasan A.R."/>
            <person name="Ness R.W."/>
            <person name="Keightley P.D."/>
        </authorList>
    </citation>
    <scope>NUCLEOTIDE SEQUENCE</scope>
    <source>
        <strain evidence="3">CCAP 11/70</strain>
    </source>
</reference>
<proteinExistence type="predicted"/>
<feature type="region of interest" description="Disordered" evidence="1">
    <location>
        <begin position="173"/>
        <end position="207"/>
    </location>
</feature>
<evidence type="ECO:0000259" key="2">
    <source>
        <dbReference type="PROSITE" id="PS51186"/>
    </source>
</evidence>
<accession>A0A835YHY3</accession>
<dbReference type="InterPro" id="IPR016181">
    <property type="entry name" value="Acyl_CoA_acyltransferase"/>
</dbReference>
<dbReference type="InterPro" id="IPR000182">
    <property type="entry name" value="GNAT_dom"/>
</dbReference>
<evidence type="ECO:0000313" key="3">
    <source>
        <dbReference type="EMBL" id="KAG2502139.1"/>
    </source>
</evidence>
<comment type="caution">
    <text evidence="3">The sequence shown here is derived from an EMBL/GenBank/DDBJ whole genome shotgun (WGS) entry which is preliminary data.</text>
</comment>
<dbReference type="SUPFAM" id="SSF55729">
    <property type="entry name" value="Acyl-CoA N-acyltransferases (Nat)"/>
    <property type="match status" value="1"/>
</dbReference>
<dbReference type="GO" id="GO:0016747">
    <property type="term" value="F:acyltransferase activity, transferring groups other than amino-acyl groups"/>
    <property type="evidence" value="ECO:0007669"/>
    <property type="project" value="InterPro"/>
</dbReference>
<feature type="compositionally biased region" description="Low complexity" evidence="1">
    <location>
        <begin position="173"/>
        <end position="183"/>
    </location>
</feature>
<dbReference type="OrthoDB" id="1912023at2759"/>
<dbReference type="CDD" id="cd04301">
    <property type="entry name" value="NAT_SF"/>
    <property type="match status" value="1"/>
</dbReference>
<dbReference type="AlphaFoldDB" id="A0A835YHY3"/>
<keyword evidence="4" id="KW-1185">Reference proteome</keyword>
<feature type="compositionally biased region" description="Low complexity" evidence="1">
    <location>
        <begin position="190"/>
        <end position="207"/>
    </location>
</feature>
<evidence type="ECO:0000256" key="1">
    <source>
        <dbReference type="SAM" id="MobiDB-lite"/>
    </source>
</evidence>
<dbReference type="Pfam" id="PF00583">
    <property type="entry name" value="Acetyltransf_1"/>
    <property type="match status" value="1"/>
</dbReference>
<name>A0A835YHY3_9CHLO</name>
<dbReference type="Proteomes" id="UP000612055">
    <property type="component" value="Unassembled WGS sequence"/>
</dbReference>